<evidence type="ECO:0000313" key="2">
    <source>
        <dbReference type="Proteomes" id="UP001598114"/>
    </source>
</evidence>
<proteinExistence type="predicted"/>
<protein>
    <submittedName>
        <fullName evidence="1">Uncharacterized protein</fullName>
    </submittedName>
</protein>
<accession>A0ABW6D3P4</accession>
<comment type="caution">
    <text evidence="1">The sequence shown here is derived from an EMBL/GenBank/DDBJ whole genome shotgun (WGS) entry which is preliminary data.</text>
</comment>
<dbReference type="EMBL" id="JBBKYA010000005">
    <property type="protein sequence ID" value="MFD3276627.1"/>
    <property type="molecule type" value="Genomic_DNA"/>
</dbReference>
<dbReference type="Gene3D" id="2.60.120.380">
    <property type="match status" value="1"/>
</dbReference>
<name>A0ABW6D3P4_9BACT</name>
<evidence type="ECO:0000313" key="1">
    <source>
        <dbReference type="EMBL" id="MFD3276627.1"/>
    </source>
</evidence>
<organism evidence="1 2">
    <name type="scientific">Aquirufa echingensis</name>
    <dbReference type="NCBI Taxonomy" id="3096516"/>
    <lineage>
        <taxon>Bacteria</taxon>
        <taxon>Pseudomonadati</taxon>
        <taxon>Bacteroidota</taxon>
        <taxon>Cytophagia</taxon>
        <taxon>Cytophagales</taxon>
        <taxon>Flectobacillaceae</taxon>
        <taxon>Aquirufa</taxon>
    </lineage>
</organism>
<keyword evidence="2" id="KW-1185">Reference proteome</keyword>
<dbReference type="Proteomes" id="UP001598114">
    <property type="component" value="Unassembled WGS sequence"/>
</dbReference>
<gene>
    <name evidence="1" type="ORF">SKC38_10345</name>
</gene>
<reference evidence="1 2" key="1">
    <citation type="submission" date="2024-03" db="EMBL/GenBank/DDBJ databases">
        <title>Aquirufa genome sequencing.</title>
        <authorList>
            <person name="Pitt A."/>
            <person name="Hahn M.W."/>
        </authorList>
    </citation>
    <scope>NUCLEOTIDE SEQUENCE [LARGE SCALE GENOMIC DNA]</scope>
    <source>
        <strain evidence="1 2">PLAD-142S6K</strain>
    </source>
</reference>
<sequence>MHTVDIKAMRTSILFLLFQFSTITIFAQTGIGTTTPHASAKLDVAASNKGFLPPRINLTDAFDQTTIPSPATGLLVYCNGGAGLNAGYYFWNGTNWATIATAGGSGSVAAEYGSQFIGSNVLINTVAPIDVLSFTLPSAGTWEVISVVRVQYSSAGYAAEFALYDPSGNLVPNSEILPAYGQIGSTGTGAITITTTGAGTYKLKAWASGAPTYPYNVTTDGNGRTGVTWKKISGNAPINAQRASGKVNAGSFVLLDNVKAGPTRTGAGGGYAGLSIGAVSTTFVADVSAMYSNSTIGGQTITGTSYTTTASNSWNGWGFLPGQQSTYILNDTTNNKVYRIILMIGDSSYNNNFVSIERLY</sequence>